<evidence type="ECO:0000256" key="3">
    <source>
        <dbReference type="ARBA" id="ARBA00022676"/>
    </source>
</evidence>
<dbReference type="AlphaFoldDB" id="A0A919MSW6"/>
<evidence type="ECO:0000256" key="2">
    <source>
        <dbReference type="ARBA" id="ARBA00022475"/>
    </source>
</evidence>
<evidence type="ECO:0000256" key="6">
    <source>
        <dbReference type="ARBA" id="ARBA00022989"/>
    </source>
</evidence>
<dbReference type="PANTHER" id="PTHR33908:SF11">
    <property type="entry name" value="MEMBRANE PROTEIN"/>
    <property type="match status" value="1"/>
</dbReference>
<keyword evidence="3" id="KW-0328">Glycosyltransferase</keyword>
<evidence type="ECO:0000313" key="11">
    <source>
        <dbReference type="Proteomes" id="UP000636960"/>
    </source>
</evidence>
<feature type="transmembrane region" description="Helical" evidence="8">
    <location>
        <begin position="20"/>
        <end position="40"/>
    </location>
</feature>
<dbReference type="GO" id="GO:0016763">
    <property type="term" value="F:pentosyltransferase activity"/>
    <property type="evidence" value="ECO:0007669"/>
    <property type="project" value="TreeGrafter"/>
</dbReference>
<feature type="transmembrane region" description="Helical" evidence="8">
    <location>
        <begin position="87"/>
        <end position="105"/>
    </location>
</feature>
<evidence type="ECO:0000313" key="10">
    <source>
        <dbReference type="EMBL" id="GIE94148.1"/>
    </source>
</evidence>
<dbReference type="GO" id="GO:0009103">
    <property type="term" value="P:lipopolysaccharide biosynthetic process"/>
    <property type="evidence" value="ECO:0007669"/>
    <property type="project" value="UniProtKB-ARBA"/>
</dbReference>
<name>A0A919MSW6_9ACTN</name>
<organism evidence="10 11">
    <name type="scientific">Paractinoplanes rishiriensis</name>
    <dbReference type="NCBI Taxonomy" id="1050105"/>
    <lineage>
        <taxon>Bacteria</taxon>
        <taxon>Bacillati</taxon>
        <taxon>Actinomycetota</taxon>
        <taxon>Actinomycetes</taxon>
        <taxon>Micromonosporales</taxon>
        <taxon>Micromonosporaceae</taxon>
        <taxon>Paractinoplanes</taxon>
    </lineage>
</organism>
<feature type="transmembrane region" description="Helical" evidence="8">
    <location>
        <begin position="299"/>
        <end position="318"/>
    </location>
</feature>
<dbReference type="InterPro" id="IPR038731">
    <property type="entry name" value="RgtA/B/C-like"/>
</dbReference>
<protein>
    <recommendedName>
        <fullName evidence="9">Glycosyltransferase RgtA/B/C/D-like domain-containing protein</fullName>
    </recommendedName>
</protein>
<proteinExistence type="predicted"/>
<accession>A0A919MSW6</accession>
<feature type="transmembrane region" description="Helical" evidence="8">
    <location>
        <begin position="111"/>
        <end position="129"/>
    </location>
</feature>
<dbReference type="EMBL" id="BOMV01000011">
    <property type="protein sequence ID" value="GIE94148.1"/>
    <property type="molecule type" value="Genomic_DNA"/>
</dbReference>
<evidence type="ECO:0000259" key="9">
    <source>
        <dbReference type="Pfam" id="PF13231"/>
    </source>
</evidence>
<keyword evidence="4" id="KW-0808">Transferase</keyword>
<keyword evidence="2" id="KW-1003">Cell membrane</keyword>
<evidence type="ECO:0000256" key="4">
    <source>
        <dbReference type="ARBA" id="ARBA00022679"/>
    </source>
</evidence>
<feature type="transmembrane region" description="Helical" evidence="8">
    <location>
        <begin position="243"/>
        <end position="262"/>
    </location>
</feature>
<evidence type="ECO:0000256" key="1">
    <source>
        <dbReference type="ARBA" id="ARBA00004651"/>
    </source>
</evidence>
<reference evidence="10" key="1">
    <citation type="submission" date="2021-01" db="EMBL/GenBank/DDBJ databases">
        <title>Whole genome shotgun sequence of Actinoplanes rishiriensis NBRC 108556.</title>
        <authorList>
            <person name="Komaki H."/>
            <person name="Tamura T."/>
        </authorList>
    </citation>
    <scope>NUCLEOTIDE SEQUENCE</scope>
    <source>
        <strain evidence="10">NBRC 108556</strain>
    </source>
</reference>
<keyword evidence="7 8" id="KW-0472">Membrane</keyword>
<dbReference type="InterPro" id="IPR050297">
    <property type="entry name" value="LipidA_mod_glycosyltrf_83"/>
</dbReference>
<dbReference type="Proteomes" id="UP000636960">
    <property type="component" value="Unassembled WGS sequence"/>
</dbReference>
<evidence type="ECO:0000256" key="7">
    <source>
        <dbReference type="ARBA" id="ARBA00023136"/>
    </source>
</evidence>
<keyword evidence="11" id="KW-1185">Reference proteome</keyword>
<feature type="transmembrane region" description="Helical" evidence="8">
    <location>
        <begin position="202"/>
        <end position="223"/>
    </location>
</feature>
<feature type="transmembrane region" description="Helical" evidence="8">
    <location>
        <begin position="325"/>
        <end position="346"/>
    </location>
</feature>
<evidence type="ECO:0000256" key="8">
    <source>
        <dbReference type="SAM" id="Phobius"/>
    </source>
</evidence>
<dbReference type="PANTHER" id="PTHR33908">
    <property type="entry name" value="MANNOSYLTRANSFERASE YKCB-RELATED"/>
    <property type="match status" value="1"/>
</dbReference>
<keyword evidence="6 8" id="KW-1133">Transmembrane helix</keyword>
<comment type="caution">
    <text evidence="10">The sequence shown here is derived from an EMBL/GenBank/DDBJ whole genome shotgun (WGS) entry which is preliminary data.</text>
</comment>
<dbReference type="GO" id="GO:0005886">
    <property type="term" value="C:plasma membrane"/>
    <property type="evidence" value="ECO:0007669"/>
    <property type="project" value="UniProtKB-SubCell"/>
</dbReference>
<feature type="domain" description="Glycosyltransferase RgtA/B/C/D-like" evidence="9">
    <location>
        <begin position="62"/>
        <end position="220"/>
    </location>
</feature>
<gene>
    <name evidence="10" type="ORF">Ari01nite_16130</name>
</gene>
<dbReference type="Pfam" id="PF13231">
    <property type="entry name" value="PMT_2"/>
    <property type="match status" value="1"/>
</dbReference>
<evidence type="ECO:0000256" key="5">
    <source>
        <dbReference type="ARBA" id="ARBA00022692"/>
    </source>
</evidence>
<keyword evidence="5 8" id="KW-0812">Transmembrane</keyword>
<feature type="transmembrane region" description="Helical" evidence="8">
    <location>
        <begin position="160"/>
        <end position="190"/>
    </location>
</feature>
<sequence>MLYRVIVIDTGAPRPPMARWPVGIIAAGVTALLIATSDRYDYHRDELYFRMLAEHPQWGYVDQPPFTPMLARLGIEIFGDTVWAMRVPAAVLLGVAAIVAAVLAREFGGRAVAQSIAAAGVLSAVPLAAAHVTSTATADLPIWLGVILFVVRALRGNDRAWLAAGLVAGLGLYNKHLVVLLLLSLAAGILVAGPRRVLLSKWLWAGVGLAVLVGLPNLLYQIANDFPQARMAEALSENKGGESRAGLVPLQFALLAVPPIWIAGIVRLARDRQVRALAVAYPLILILTFVVGGQPYYPLGLLFGLYCAGAVATESWLAGRRTRQVLAGAGIAVLTLMGVVSGLPLLPRDQLAGNIVTELNPTVAEQIGWPEYVEQVAAVHAALPAEERAGAVLIAGNYGEAGMLDRFGPRHGLPPVYSGHNELHNFGPPPDDRTVAVVVSQSPPTLLAPCDNGPALRNSLGVENEEQQEGRIYVCRPAEPWRTLWPKLQRYS</sequence>
<comment type="subcellular location">
    <subcellularLocation>
        <location evidence="1">Cell membrane</location>
        <topology evidence="1">Multi-pass membrane protein</topology>
    </subcellularLocation>
</comment>
<feature type="transmembrane region" description="Helical" evidence="8">
    <location>
        <begin position="274"/>
        <end position="293"/>
    </location>
</feature>